<evidence type="ECO:0000256" key="8">
    <source>
        <dbReference type="ARBA" id="ARBA00023295"/>
    </source>
</evidence>
<dbReference type="PROSITE" id="PS50001">
    <property type="entry name" value="SH2"/>
    <property type="match status" value="1"/>
</dbReference>
<evidence type="ECO:0000256" key="13">
    <source>
        <dbReference type="RuleBase" id="RU362096"/>
    </source>
</evidence>
<evidence type="ECO:0000256" key="12">
    <source>
        <dbReference type="RuleBase" id="RU361239"/>
    </source>
</evidence>
<dbReference type="GO" id="GO:0051028">
    <property type="term" value="P:mRNA transport"/>
    <property type="evidence" value="ECO:0007669"/>
    <property type="project" value="UniProtKB-KW"/>
</dbReference>
<feature type="domain" description="RRM" evidence="16">
    <location>
        <begin position="892"/>
        <end position="966"/>
    </location>
</feature>
<evidence type="ECO:0000256" key="2">
    <source>
        <dbReference type="ARBA" id="ARBA00007987"/>
    </source>
</evidence>
<protein>
    <recommendedName>
        <fullName evidence="12 13">Multifunctional fusion protein</fullName>
    </recommendedName>
    <domain>
        <recommendedName>
            <fullName evidence="13">Tyrosine-protein kinase</fullName>
            <ecNumber evidence="13">2.7.10.2</ecNumber>
        </recommendedName>
    </domain>
    <domain>
        <recommendedName>
            <fullName evidence="12">RNA-binding protein 8A</fullName>
        </recommendedName>
    </domain>
</protein>
<dbReference type="InterPro" id="IPR001245">
    <property type="entry name" value="Ser-Thr/Tyr_kinase_cat_dom"/>
</dbReference>
<keyword evidence="10" id="KW-0727">SH2 domain</keyword>
<keyword evidence="3 11" id="KW-0728">SH3 domain</keyword>
<dbReference type="Gene3D" id="3.20.20.80">
    <property type="entry name" value="Glycosidases"/>
    <property type="match status" value="1"/>
</dbReference>
<dbReference type="InterPro" id="IPR008111">
    <property type="entry name" value="RNA-bd_8"/>
</dbReference>
<gene>
    <name evidence="17" type="ORF">GBAR_LOCUS10104</name>
</gene>
<dbReference type="GO" id="GO:0016042">
    <property type="term" value="P:lipid catabolic process"/>
    <property type="evidence" value="ECO:0007669"/>
    <property type="project" value="UniProtKB-ARBA"/>
</dbReference>
<dbReference type="PRINTS" id="PR00401">
    <property type="entry name" value="SH2DOMAIN"/>
</dbReference>
<dbReference type="PROSITE" id="PS50102">
    <property type="entry name" value="RRM"/>
    <property type="match status" value="1"/>
</dbReference>
<evidence type="ECO:0000259" key="16">
    <source>
        <dbReference type="PROSITE" id="PS50102"/>
    </source>
</evidence>
<dbReference type="PROSITE" id="PS50002">
    <property type="entry name" value="SH3"/>
    <property type="match status" value="1"/>
</dbReference>
<dbReference type="GO" id="GO:0005737">
    <property type="term" value="C:cytoplasm"/>
    <property type="evidence" value="ECO:0007669"/>
    <property type="project" value="UniProtKB-SubCell"/>
</dbReference>
<keyword evidence="12" id="KW-0539">Nucleus</keyword>
<dbReference type="GO" id="GO:0000272">
    <property type="term" value="P:polysaccharide catabolic process"/>
    <property type="evidence" value="ECO:0007669"/>
    <property type="project" value="InterPro"/>
</dbReference>
<evidence type="ECO:0000256" key="9">
    <source>
        <dbReference type="PROSITE-ProRule" id="PRU00176"/>
    </source>
</evidence>
<dbReference type="SUPFAM" id="SSF50044">
    <property type="entry name" value="SH3-domain"/>
    <property type="match status" value="1"/>
</dbReference>
<keyword evidence="6 13" id="KW-0418">Kinase</keyword>
<keyword evidence="13" id="KW-0829">Tyrosine-protein kinase</keyword>
<comment type="subcellular location">
    <subcellularLocation>
        <location evidence="12">Nucleus</location>
    </subcellularLocation>
    <subcellularLocation>
        <location evidence="12">Nucleus speckle</location>
    </subcellularLocation>
    <subcellularLocation>
        <location evidence="12">Cytoplasm</location>
    </subcellularLocation>
</comment>
<feature type="domain" description="SH2" evidence="14">
    <location>
        <begin position="118"/>
        <end position="209"/>
    </location>
</feature>
<dbReference type="AlphaFoldDB" id="A0AA35RSK6"/>
<dbReference type="InterPro" id="IPR036028">
    <property type="entry name" value="SH3-like_dom_sf"/>
</dbReference>
<evidence type="ECO:0000259" key="14">
    <source>
        <dbReference type="PROSITE" id="PS50001"/>
    </source>
</evidence>
<evidence type="ECO:0000256" key="11">
    <source>
        <dbReference type="PROSITE-ProRule" id="PRU00192"/>
    </source>
</evidence>
<sequence length="980" mass="111079">MAQAHSWEPGTECVGKYTFLGSASHDLPFRRGDTLTIIAPSRDPNWYKARRYDGLEGMIPYNYVQEKKRGGDLPPPGPAPAPMRPGAAMAAMPEVRAGGGEKNDHHLRRAVKLHSMPWFHGNISREEAERLLRKDGRKNGTYLVRESQNYKGDYTLCVHYDTKIEHYRVIRKNNLVTVDDEEFFENLFKLVEHYQDDADGLCCRLKHSVEKEGPVEFEVSAEEFKASGWHIPRAQLIKKNSIGKGEYGEVWLGEYKGNKVAIKMLKDIKDAKATKQFLAEASVMTAHVYWVGVAAPRHPQTLNMKLQTVLLVFGLAVCLVALGVADHEQRSDNCCVKVDTTTRQLVDIYGRARIFHGVNVVYKSYPYHPQNSSFDPEFSLAAEDIEFLAESGFTVVRLYVAWPGVEPAEGIYNSTYLDVLEDYVNKLGDAGIFTILDCHQDLLSPKFCGEGVPDYAALYMNRSIKPRKFPEPVPSLFPYRVDPDTGYPYRSECNKHSFFTYYFSDADSKSWQSLYDNEQGVQDHFLRFWQEVARKFTGNTYVLGYELLNEPWAGDIYRHPDQLLPSTADSRNLEPMYARLHSAIREYDDQHIIFFEPTIIITSLPFKFSETGLSHGPGGPQYNDRQVLSYHLYCIALDGNGQPLNTRLCDGVEDKVIRNRVHDTEKLGVAGFMTEWGAYDNKTMAGSRPYEDGIKVMGLADEHLQSWAYWQYKGYGDFITQSSTAEGLWFENGTLQSEKVKMLSRSYAKAVSGRYVNQTFDPETGDFSVTFTADVMADFPPTVIYVNEKYYYPDGLTVSVYPPESASYSTATNTVIVSLMPSTPMGELIMAGIDVNVQVEEGEEDFTEGESPGEVLIIAHCHTVRGLPDRTDELKLRATKKKGRGFGAIEGWIVFIKGLHEEAQEDDIMDKFSEFGDIKKHPRQSRSPNWIHQVEYETYREAKDAISGLNDTDILGKTVEVDWAFVKPPPSGRYRRYGDS</sequence>
<evidence type="ECO:0000256" key="3">
    <source>
        <dbReference type="ARBA" id="ARBA00022443"/>
    </source>
</evidence>
<dbReference type="InterPro" id="IPR035979">
    <property type="entry name" value="RBD_domain_sf"/>
</dbReference>
<dbReference type="Gene3D" id="2.30.30.40">
    <property type="entry name" value="SH3 Domains"/>
    <property type="match status" value="1"/>
</dbReference>
<comment type="caution">
    <text evidence="17">The sequence shown here is derived from an EMBL/GenBank/DDBJ whole genome shotgun (WGS) entry which is preliminary data.</text>
</comment>
<dbReference type="GO" id="GO:0004715">
    <property type="term" value="F:non-membrane spanning protein tyrosine kinase activity"/>
    <property type="evidence" value="ECO:0007669"/>
    <property type="project" value="UniProtKB-EC"/>
</dbReference>
<dbReference type="Gene3D" id="3.30.200.20">
    <property type="entry name" value="Phosphorylase Kinase, domain 1"/>
    <property type="match status" value="1"/>
</dbReference>
<dbReference type="GO" id="GO:0003723">
    <property type="term" value="F:RNA binding"/>
    <property type="evidence" value="ECO:0007669"/>
    <property type="project" value="UniProtKB-UniRule"/>
</dbReference>
<keyword evidence="12" id="KW-0813">Transport</keyword>
<dbReference type="InterPro" id="IPR001452">
    <property type="entry name" value="SH3_domain"/>
</dbReference>
<dbReference type="GO" id="GO:0005524">
    <property type="term" value="F:ATP binding"/>
    <property type="evidence" value="ECO:0007669"/>
    <property type="project" value="UniProtKB-KW"/>
</dbReference>
<dbReference type="Pfam" id="PF00076">
    <property type="entry name" value="RRM_1"/>
    <property type="match status" value="1"/>
</dbReference>
<dbReference type="Pfam" id="PF18564">
    <property type="entry name" value="Glyco_hydro_5_C"/>
    <property type="match status" value="1"/>
</dbReference>
<dbReference type="GO" id="GO:0004553">
    <property type="term" value="F:hydrolase activity, hydrolyzing O-glycosyl compounds"/>
    <property type="evidence" value="ECO:0007669"/>
    <property type="project" value="InterPro"/>
</dbReference>
<dbReference type="InterPro" id="IPR036860">
    <property type="entry name" value="SH2_dom_sf"/>
</dbReference>
<comment type="similarity">
    <text evidence="2 12">Belongs to the RBM8A family.</text>
</comment>
<dbReference type="GO" id="GO:0008380">
    <property type="term" value="P:RNA splicing"/>
    <property type="evidence" value="ECO:0007669"/>
    <property type="project" value="UniProtKB-KW"/>
</dbReference>
<dbReference type="Pfam" id="PF00018">
    <property type="entry name" value="SH3_1"/>
    <property type="match status" value="1"/>
</dbReference>
<accession>A0AA35RSK6</accession>
<name>A0AA35RSK6_GEOBA</name>
<dbReference type="Pfam" id="PF07714">
    <property type="entry name" value="PK_Tyr_Ser-Thr"/>
    <property type="match status" value="1"/>
</dbReference>
<evidence type="ECO:0000256" key="1">
    <source>
        <dbReference type="ARBA" id="ARBA00005641"/>
    </source>
</evidence>
<comment type="function">
    <text evidence="12">Core component of the splicing-dependent multiprotein exon junction complex (EJC) deposited at splice junctions on mRNAs.</text>
</comment>
<dbReference type="EC" id="2.7.10.2" evidence="13"/>
<keyword evidence="5 13" id="KW-0808">Transferase</keyword>
<proteinExistence type="inferred from homology"/>
<dbReference type="SUPFAM" id="SSF55550">
    <property type="entry name" value="SH2 domain"/>
    <property type="match status" value="1"/>
</dbReference>
<evidence type="ECO:0000313" key="18">
    <source>
        <dbReference type="Proteomes" id="UP001174909"/>
    </source>
</evidence>
<evidence type="ECO:0000256" key="7">
    <source>
        <dbReference type="ARBA" id="ARBA00022801"/>
    </source>
</evidence>
<dbReference type="SUPFAM" id="SSF51445">
    <property type="entry name" value="(Trans)glycosidases"/>
    <property type="match status" value="1"/>
</dbReference>
<dbReference type="Pfam" id="PF00150">
    <property type="entry name" value="Cellulase"/>
    <property type="match status" value="1"/>
</dbReference>
<evidence type="ECO:0000256" key="6">
    <source>
        <dbReference type="ARBA" id="ARBA00022777"/>
    </source>
</evidence>
<dbReference type="GO" id="GO:0016607">
    <property type="term" value="C:nuclear speck"/>
    <property type="evidence" value="ECO:0007669"/>
    <property type="project" value="UniProtKB-SubCell"/>
</dbReference>
<keyword evidence="7" id="KW-0378">Hydrolase</keyword>
<keyword evidence="18" id="KW-1185">Reference proteome</keyword>
<dbReference type="Pfam" id="PF00017">
    <property type="entry name" value="SH2"/>
    <property type="match status" value="1"/>
</dbReference>
<keyword evidence="12" id="KW-0509">mRNA transport</keyword>
<evidence type="ECO:0000313" key="17">
    <source>
        <dbReference type="EMBL" id="CAI8016474.1"/>
    </source>
</evidence>
<dbReference type="Gene3D" id="3.30.505.10">
    <property type="entry name" value="SH2 domain"/>
    <property type="match status" value="1"/>
</dbReference>
<dbReference type="InterPro" id="IPR041036">
    <property type="entry name" value="GH5_C"/>
</dbReference>
<keyword evidence="9 12" id="KW-0694">RNA-binding</keyword>
<organism evidence="17 18">
    <name type="scientific">Geodia barretti</name>
    <name type="common">Barrett's horny sponge</name>
    <dbReference type="NCBI Taxonomy" id="519541"/>
    <lineage>
        <taxon>Eukaryota</taxon>
        <taxon>Metazoa</taxon>
        <taxon>Porifera</taxon>
        <taxon>Demospongiae</taxon>
        <taxon>Heteroscleromorpha</taxon>
        <taxon>Tetractinellida</taxon>
        <taxon>Astrophorina</taxon>
        <taxon>Geodiidae</taxon>
        <taxon>Geodia</taxon>
    </lineage>
</organism>
<dbReference type="InterPro" id="IPR012677">
    <property type="entry name" value="Nucleotide-bd_a/b_plait_sf"/>
</dbReference>
<feature type="domain" description="SH3" evidence="15">
    <location>
        <begin position="8"/>
        <end position="69"/>
    </location>
</feature>
<dbReference type="GO" id="GO:1901136">
    <property type="term" value="P:carbohydrate derivative catabolic process"/>
    <property type="evidence" value="ECO:0007669"/>
    <property type="project" value="UniProtKB-ARBA"/>
</dbReference>
<dbReference type="Gene3D" id="2.60.40.1180">
    <property type="entry name" value="Golgi alpha-mannosidase II"/>
    <property type="match status" value="1"/>
</dbReference>
<keyword evidence="8" id="KW-0326">Glycosidase</keyword>
<reference evidence="17" key="1">
    <citation type="submission" date="2023-03" db="EMBL/GenBank/DDBJ databases">
        <authorList>
            <person name="Steffen K."/>
            <person name="Cardenas P."/>
        </authorList>
    </citation>
    <scope>NUCLEOTIDE SEQUENCE</scope>
</reference>
<dbReference type="CDD" id="cd11769">
    <property type="entry name" value="SH3_CSK"/>
    <property type="match status" value="1"/>
</dbReference>
<dbReference type="PANTHER" id="PTHR31308:SF3">
    <property type="entry name" value="ENDOGLYCOCERAMIDASE"/>
    <property type="match status" value="1"/>
</dbReference>
<dbReference type="GO" id="GO:0006397">
    <property type="term" value="P:mRNA processing"/>
    <property type="evidence" value="ECO:0007669"/>
    <property type="project" value="UniProtKB-KW"/>
</dbReference>
<dbReference type="SUPFAM" id="SSF54928">
    <property type="entry name" value="RNA-binding domain, RBD"/>
    <property type="match status" value="1"/>
</dbReference>
<dbReference type="SMART" id="SM00252">
    <property type="entry name" value="SH2"/>
    <property type="match status" value="1"/>
</dbReference>
<evidence type="ECO:0000256" key="5">
    <source>
        <dbReference type="ARBA" id="ARBA00022679"/>
    </source>
</evidence>
<dbReference type="PRINTS" id="PR01738">
    <property type="entry name" value="RNABINDINGM8"/>
</dbReference>
<evidence type="ECO:0000256" key="10">
    <source>
        <dbReference type="PROSITE-ProRule" id="PRU00191"/>
    </source>
</evidence>
<comment type="similarity">
    <text evidence="13">Belongs to the protein kinase superfamily. Tyr protein kinase family.</text>
</comment>
<dbReference type="InterPro" id="IPR001547">
    <property type="entry name" value="Glyco_hydro_5"/>
</dbReference>
<dbReference type="Proteomes" id="UP001174909">
    <property type="component" value="Unassembled WGS sequence"/>
</dbReference>
<comment type="subunit">
    <text evidence="12">Heterodimer with MAGOH. Part of the mRNA splicing-dependent exon junction complex (EJC) complex; the core complex contains CASC3, EIF4A3, MAGOH and RBM8A.</text>
</comment>
<comment type="similarity">
    <text evidence="1">Belongs to the glycosyl hydrolase 5 (cellulase A) family.</text>
</comment>
<dbReference type="PANTHER" id="PTHR31308">
    <property type="match status" value="1"/>
</dbReference>
<evidence type="ECO:0000259" key="15">
    <source>
        <dbReference type="PROSITE" id="PS50002"/>
    </source>
</evidence>
<dbReference type="SMART" id="SM00326">
    <property type="entry name" value="SH3"/>
    <property type="match status" value="1"/>
</dbReference>
<dbReference type="InterPro" id="IPR052066">
    <property type="entry name" value="Glycosphingolipid_Hydrolases"/>
</dbReference>
<dbReference type="InterPro" id="IPR017853">
    <property type="entry name" value="GH"/>
</dbReference>
<keyword evidence="12" id="KW-0508">mRNA splicing</keyword>
<evidence type="ECO:0000256" key="4">
    <source>
        <dbReference type="ARBA" id="ARBA00022490"/>
    </source>
</evidence>
<dbReference type="Gene3D" id="3.30.70.330">
    <property type="match status" value="1"/>
</dbReference>
<dbReference type="FunFam" id="3.30.505.10:FF:000023">
    <property type="entry name" value="Tyrosine-protein kinase"/>
    <property type="match status" value="1"/>
</dbReference>
<dbReference type="InterPro" id="IPR000504">
    <property type="entry name" value="RRM_dom"/>
</dbReference>
<keyword evidence="12" id="KW-0507">mRNA processing</keyword>
<comment type="catalytic activity">
    <reaction evidence="13">
        <text>L-tyrosyl-[protein] + ATP = O-phospho-L-tyrosyl-[protein] + ADP + H(+)</text>
        <dbReference type="Rhea" id="RHEA:10596"/>
        <dbReference type="Rhea" id="RHEA-COMP:10136"/>
        <dbReference type="Rhea" id="RHEA-COMP:20101"/>
        <dbReference type="ChEBI" id="CHEBI:15378"/>
        <dbReference type="ChEBI" id="CHEBI:30616"/>
        <dbReference type="ChEBI" id="CHEBI:46858"/>
        <dbReference type="ChEBI" id="CHEBI:61978"/>
        <dbReference type="ChEBI" id="CHEBI:456216"/>
        <dbReference type="EC" id="2.7.10.2"/>
    </reaction>
</comment>
<dbReference type="InterPro" id="IPR000980">
    <property type="entry name" value="SH2"/>
</dbReference>
<keyword evidence="13" id="KW-0067">ATP-binding</keyword>
<dbReference type="EMBL" id="CASHTH010001532">
    <property type="protein sequence ID" value="CAI8016474.1"/>
    <property type="molecule type" value="Genomic_DNA"/>
</dbReference>
<dbReference type="InterPro" id="IPR013780">
    <property type="entry name" value="Glyco_hydro_b"/>
</dbReference>
<keyword evidence="13" id="KW-0547">Nucleotide-binding</keyword>
<keyword evidence="4 12" id="KW-0963">Cytoplasm</keyword>
<dbReference type="SMART" id="SM00360">
    <property type="entry name" value="RRM"/>
    <property type="match status" value="1"/>
</dbReference>